<evidence type="ECO:0000313" key="3">
    <source>
        <dbReference type="EMBL" id="VVT08957.1"/>
    </source>
</evidence>
<dbReference type="Pfam" id="PF13550">
    <property type="entry name" value="Phage-tail_3"/>
    <property type="match status" value="1"/>
</dbReference>
<gene>
    <name evidence="3" type="ORF">SPHINGO391_390251</name>
</gene>
<evidence type="ECO:0000259" key="2">
    <source>
        <dbReference type="Pfam" id="PF13550"/>
    </source>
</evidence>
<keyword evidence="1" id="KW-0472">Membrane</keyword>
<dbReference type="InterPro" id="IPR032876">
    <property type="entry name" value="J_dom"/>
</dbReference>
<accession>A0A5E7YQE2</accession>
<keyword evidence="1" id="KW-1133">Transmembrane helix</keyword>
<protein>
    <submittedName>
        <fullName evidence="3">Phage tail protein</fullName>
    </submittedName>
</protein>
<reference evidence="3 4" key="1">
    <citation type="submission" date="2019-09" db="EMBL/GenBank/DDBJ databases">
        <authorList>
            <person name="Dittami M. S."/>
        </authorList>
    </citation>
    <scope>NUCLEOTIDE SEQUENCE [LARGE SCALE GENOMIC DNA]</scope>
    <source>
        <strain evidence="3">SPHINGO391</strain>
    </source>
</reference>
<dbReference type="AlphaFoldDB" id="A0A5E7YQE2"/>
<feature type="domain" description="Tip attachment protein J" evidence="2">
    <location>
        <begin position="335"/>
        <end position="424"/>
    </location>
</feature>
<dbReference type="RefSeq" id="WP_151990469.1">
    <property type="nucleotide sequence ID" value="NZ_LR701528.1"/>
</dbReference>
<keyword evidence="1" id="KW-0812">Transmembrane</keyword>
<dbReference type="Proteomes" id="UP000326857">
    <property type="component" value="Unassembled WGS sequence"/>
</dbReference>
<name>A0A5E7YQE2_9SPHN</name>
<evidence type="ECO:0000313" key="4">
    <source>
        <dbReference type="Proteomes" id="UP000326857"/>
    </source>
</evidence>
<sequence length="497" mass="53877">MGKVLKIMAVIAIAAAVAYFAPQLAPSFLQAAIGTTAATAAVAAALSIAASAAFSLLAGKPSAGAATPSIFRQAISNSFIIYGLRRVGGLLIFFHPVGKEYRYFVIAVAGHRCKGVARWYLGDDEVTVDATGKVTSGVYANNAWLWFYRGTADQQAHPLFVAETQGKWTANHCGRDTALIYAKFKMTDDVVQAGMPNITAEVEGKDNILDPRTDHRIYTRNAALVFYDWMALAREEGGFGCYPDEIDWDWVAAQANVCDEDVPLAAGGTEKRYEFDSYLQTGAAPSEVRETFVACCAGAFTYTGGKMLMRPGYYVPPSATLLESDLAGAITVPCFLASDETANEVSGTYIDPTNLYQPKDVPTRSIDADEVRQITVDLPHVTSGPRAQRILEYRLRKAQAERRVTWPMNIVGISVSTLDSVQLATSRYGLSNYTFQTISWGLSQDFGVVLSLEEHSPELFDWNTSMERAIGQVGDLVAAEPINEFDGAVIDGQVSLA</sequence>
<feature type="transmembrane region" description="Helical" evidence="1">
    <location>
        <begin position="41"/>
        <end position="58"/>
    </location>
</feature>
<dbReference type="EMBL" id="CABVLI010000033">
    <property type="protein sequence ID" value="VVT08957.1"/>
    <property type="molecule type" value="Genomic_DNA"/>
</dbReference>
<evidence type="ECO:0000256" key="1">
    <source>
        <dbReference type="SAM" id="Phobius"/>
    </source>
</evidence>
<feature type="transmembrane region" description="Helical" evidence="1">
    <location>
        <begin position="79"/>
        <end position="98"/>
    </location>
</feature>
<proteinExistence type="predicted"/>
<organism evidence="3 4">
    <name type="scientific">Sphingomonas aurantiaca</name>
    <dbReference type="NCBI Taxonomy" id="185949"/>
    <lineage>
        <taxon>Bacteria</taxon>
        <taxon>Pseudomonadati</taxon>
        <taxon>Pseudomonadota</taxon>
        <taxon>Alphaproteobacteria</taxon>
        <taxon>Sphingomonadales</taxon>
        <taxon>Sphingomonadaceae</taxon>
        <taxon>Sphingomonas</taxon>
    </lineage>
</organism>